<comment type="caution">
    <text evidence="3">The sequence shown here is derived from an EMBL/GenBank/DDBJ whole genome shotgun (WGS) entry which is preliminary data.</text>
</comment>
<accession>A0A553PTB4</accession>
<reference evidence="3 4" key="1">
    <citation type="journal article" date="2018" name="Nat. Ecol. Evol.">
        <title>Genomic signatures of mitonuclear coevolution across populations of Tigriopus californicus.</title>
        <authorList>
            <person name="Barreto F.S."/>
            <person name="Watson E.T."/>
            <person name="Lima T.G."/>
            <person name="Willett C.S."/>
            <person name="Edmands S."/>
            <person name="Li W."/>
            <person name="Burton R.S."/>
        </authorList>
    </citation>
    <scope>NUCLEOTIDE SEQUENCE [LARGE SCALE GENOMIC DNA]</scope>
    <source>
        <strain evidence="3 4">San Diego</strain>
    </source>
</reference>
<keyword evidence="2" id="KW-0472">Membrane</keyword>
<feature type="region of interest" description="Disordered" evidence="1">
    <location>
        <begin position="62"/>
        <end position="82"/>
    </location>
</feature>
<sequence length="82" mass="9948">MPSSRFQSCLFQCLNFTTIFLLELVDFIWLVMEPYFKWLPLLGLLYVLVPYYNQFAEDEDCEEGDENCEEEFDPDPFDWDRK</sequence>
<keyword evidence="4" id="KW-1185">Reference proteome</keyword>
<keyword evidence="2" id="KW-1133">Transmembrane helix</keyword>
<proteinExistence type="predicted"/>
<gene>
    <name evidence="3" type="ORF">TCAL_14502</name>
</gene>
<dbReference type="Proteomes" id="UP000318571">
    <property type="component" value="Chromosome 12"/>
</dbReference>
<name>A0A553PTB4_TIGCA</name>
<evidence type="ECO:0000313" key="4">
    <source>
        <dbReference type="Proteomes" id="UP000318571"/>
    </source>
</evidence>
<organism evidence="3 4">
    <name type="scientific">Tigriopus californicus</name>
    <name type="common">Marine copepod</name>
    <dbReference type="NCBI Taxonomy" id="6832"/>
    <lineage>
        <taxon>Eukaryota</taxon>
        <taxon>Metazoa</taxon>
        <taxon>Ecdysozoa</taxon>
        <taxon>Arthropoda</taxon>
        <taxon>Crustacea</taxon>
        <taxon>Multicrustacea</taxon>
        <taxon>Hexanauplia</taxon>
        <taxon>Copepoda</taxon>
        <taxon>Harpacticoida</taxon>
        <taxon>Harpacticidae</taxon>
        <taxon>Tigriopus</taxon>
    </lineage>
</organism>
<dbReference type="EMBL" id="VCGU01000001">
    <property type="protein sequence ID" value="TRY80904.1"/>
    <property type="molecule type" value="Genomic_DNA"/>
</dbReference>
<feature type="transmembrane region" description="Helical" evidence="2">
    <location>
        <begin position="9"/>
        <end position="29"/>
    </location>
</feature>
<dbReference type="AlphaFoldDB" id="A0A553PTB4"/>
<evidence type="ECO:0000256" key="2">
    <source>
        <dbReference type="SAM" id="Phobius"/>
    </source>
</evidence>
<keyword evidence="2" id="KW-0812">Transmembrane</keyword>
<protein>
    <submittedName>
        <fullName evidence="3">Uncharacterized protein</fullName>
    </submittedName>
</protein>
<evidence type="ECO:0000313" key="3">
    <source>
        <dbReference type="EMBL" id="TRY80904.1"/>
    </source>
</evidence>
<evidence type="ECO:0000256" key="1">
    <source>
        <dbReference type="SAM" id="MobiDB-lite"/>
    </source>
</evidence>